<evidence type="ECO:0000259" key="1">
    <source>
        <dbReference type="Pfam" id="PF12697"/>
    </source>
</evidence>
<dbReference type="Proteomes" id="UP000254060">
    <property type="component" value="Unassembled WGS sequence"/>
</dbReference>
<keyword evidence="2" id="KW-0808">Transferase</keyword>
<reference evidence="2 3" key="1">
    <citation type="submission" date="2018-06" db="EMBL/GenBank/DDBJ databases">
        <authorList>
            <consortium name="Pathogen Informatics"/>
            <person name="Doyle S."/>
        </authorList>
    </citation>
    <scope>NUCLEOTIDE SEQUENCE [LARGE SCALE GENOMIC DNA]</scope>
    <source>
        <strain evidence="2 3">NCTC13163</strain>
    </source>
</reference>
<protein>
    <submittedName>
        <fullName evidence="2">Acetoin dehydrogenase E2 subunit dihydrolipoyllysine-residue acetyltransferase</fullName>
    </submittedName>
</protein>
<name>A0A377FV46_9BACL</name>
<dbReference type="SUPFAM" id="SSF53474">
    <property type="entry name" value="alpha/beta-Hydrolases"/>
    <property type="match status" value="1"/>
</dbReference>
<feature type="domain" description="AB hydrolase-1" evidence="1">
    <location>
        <begin position="4"/>
        <end position="223"/>
    </location>
</feature>
<dbReference type="Pfam" id="PF12697">
    <property type="entry name" value="Abhydrolase_6"/>
    <property type="match status" value="1"/>
</dbReference>
<dbReference type="InterPro" id="IPR050266">
    <property type="entry name" value="AB_hydrolase_sf"/>
</dbReference>
<dbReference type="Gene3D" id="3.40.50.1820">
    <property type="entry name" value="alpha/beta hydrolase"/>
    <property type="match status" value="1"/>
</dbReference>
<accession>A0A377FV46</accession>
<dbReference type="GO" id="GO:0016020">
    <property type="term" value="C:membrane"/>
    <property type="evidence" value="ECO:0007669"/>
    <property type="project" value="TreeGrafter"/>
</dbReference>
<gene>
    <name evidence="2" type="ORF">NCTC13163_01991</name>
</gene>
<dbReference type="STRING" id="1397694.GCA_000702585_02484"/>
<dbReference type="GO" id="GO:0016740">
    <property type="term" value="F:transferase activity"/>
    <property type="evidence" value="ECO:0007669"/>
    <property type="project" value="UniProtKB-KW"/>
</dbReference>
<dbReference type="AlphaFoldDB" id="A0A377FV46"/>
<proteinExistence type="predicted"/>
<dbReference type="EMBL" id="UGGP01000001">
    <property type="protein sequence ID" value="STO08618.1"/>
    <property type="molecule type" value="Genomic_DNA"/>
</dbReference>
<evidence type="ECO:0000313" key="2">
    <source>
        <dbReference type="EMBL" id="STO08618.1"/>
    </source>
</evidence>
<dbReference type="OrthoDB" id="252464at2"/>
<dbReference type="PANTHER" id="PTHR43798">
    <property type="entry name" value="MONOACYLGLYCEROL LIPASE"/>
    <property type="match status" value="1"/>
</dbReference>
<evidence type="ECO:0000313" key="3">
    <source>
        <dbReference type="Proteomes" id="UP000254060"/>
    </source>
</evidence>
<sequence>MRQVVLLHGLCGSPAYFEELEPLLQADVYALTLPGHDGREAGPETMDEFADWVIEEIRLRGLERPVVLGHSFGGYIATNLVRRYGEELSGFGLIHSTAAADTDQAKEKRNQAMERVVEEGVNPFIDTMVPGVFAKDSEATLIERAKQIGYAMSKDGILSAQRAIRDRVDETKTVRDTLLPGLFIYGDKDPNMDEARAFIGADRHTKRSLPVSHMGMMEAPIEEAKFINAWLEEVSHGEV</sequence>
<dbReference type="InterPro" id="IPR029058">
    <property type="entry name" value="AB_hydrolase_fold"/>
</dbReference>
<dbReference type="RefSeq" id="WP_051638911.1">
    <property type="nucleotide sequence ID" value="NZ_UGGP01000001.1"/>
</dbReference>
<organism evidence="2 3">
    <name type="scientific">Exiguobacterium aurantiacum</name>
    <dbReference type="NCBI Taxonomy" id="33987"/>
    <lineage>
        <taxon>Bacteria</taxon>
        <taxon>Bacillati</taxon>
        <taxon>Bacillota</taxon>
        <taxon>Bacilli</taxon>
        <taxon>Bacillales</taxon>
        <taxon>Bacillales Family XII. Incertae Sedis</taxon>
        <taxon>Exiguobacterium</taxon>
    </lineage>
</organism>
<dbReference type="PANTHER" id="PTHR43798:SF33">
    <property type="entry name" value="HYDROLASE, PUTATIVE (AFU_ORTHOLOGUE AFUA_2G14860)-RELATED"/>
    <property type="match status" value="1"/>
</dbReference>
<dbReference type="InterPro" id="IPR000073">
    <property type="entry name" value="AB_hydrolase_1"/>
</dbReference>